<dbReference type="FunFam" id="1.20.120.1760:FF:000017">
    <property type="entry name" value="Phosphatidyl synthase"/>
    <property type="match status" value="1"/>
</dbReference>
<evidence type="ECO:0008006" key="13">
    <source>
        <dbReference type="Google" id="ProtNLM"/>
    </source>
</evidence>
<dbReference type="AlphaFoldDB" id="A0AAD5EB21"/>
<organism evidence="11 12">
    <name type="scientific">Umbelopsis ramanniana AG</name>
    <dbReference type="NCBI Taxonomy" id="1314678"/>
    <lineage>
        <taxon>Eukaryota</taxon>
        <taxon>Fungi</taxon>
        <taxon>Fungi incertae sedis</taxon>
        <taxon>Mucoromycota</taxon>
        <taxon>Mucoromycotina</taxon>
        <taxon>Umbelopsidomycetes</taxon>
        <taxon>Umbelopsidales</taxon>
        <taxon>Umbelopsidaceae</taxon>
        <taxon>Umbelopsis</taxon>
    </lineage>
</organism>
<evidence type="ECO:0000256" key="1">
    <source>
        <dbReference type="ARBA" id="ARBA00004141"/>
    </source>
</evidence>
<keyword evidence="5" id="KW-1133">Transmembrane helix</keyword>
<dbReference type="InterPro" id="IPR048254">
    <property type="entry name" value="CDP_ALCOHOL_P_TRANSF_CS"/>
</dbReference>
<evidence type="ECO:0000313" key="11">
    <source>
        <dbReference type="EMBL" id="KAI8580102.1"/>
    </source>
</evidence>
<dbReference type="PANTHER" id="PTHR14269:SF60">
    <property type="entry name" value="CARDIOLIPIN SYNTHASE (CMP-FORMING)"/>
    <property type="match status" value="1"/>
</dbReference>
<name>A0AAD5EB21_UMBRA</name>
<dbReference type="GO" id="GO:0005739">
    <property type="term" value="C:mitochondrion"/>
    <property type="evidence" value="ECO:0007669"/>
    <property type="project" value="TreeGrafter"/>
</dbReference>
<dbReference type="PANTHER" id="PTHR14269">
    <property type="entry name" value="CDP-DIACYLGLYCEROL--GLYCEROL-3-PHOSPHATE 3-PHOSPHATIDYLTRANSFERASE-RELATED"/>
    <property type="match status" value="1"/>
</dbReference>
<comment type="subcellular location">
    <subcellularLocation>
        <location evidence="1">Membrane</location>
        <topology evidence="1">Multi-pass membrane protein</topology>
    </subcellularLocation>
</comment>
<dbReference type="EMBL" id="MU620915">
    <property type="protein sequence ID" value="KAI8580102.1"/>
    <property type="molecule type" value="Genomic_DNA"/>
</dbReference>
<proteinExistence type="inferred from homology"/>
<accession>A0AAD5EB21</accession>
<keyword evidence="6" id="KW-0443">Lipid metabolism</keyword>
<reference evidence="11" key="1">
    <citation type="submission" date="2021-06" db="EMBL/GenBank/DDBJ databases">
        <authorList>
            <consortium name="DOE Joint Genome Institute"/>
            <person name="Mondo S.J."/>
            <person name="Amses K.R."/>
            <person name="Simmons D.R."/>
            <person name="Longcore J.E."/>
            <person name="Seto K."/>
            <person name="Alves G.H."/>
            <person name="Bonds A.E."/>
            <person name="Quandt C.A."/>
            <person name="Davis W.J."/>
            <person name="Chang Y."/>
            <person name="Letcher P.M."/>
            <person name="Powell M.J."/>
            <person name="Kuo A."/>
            <person name="Labutti K."/>
            <person name="Pangilinan J."/>
            <person name="Andreopoulos W."/>
            <person name="Tritt A."/>
            <person name="Riley R."/>
            <person name="Hundley H."/>
            <person name="Johnson J."/>
            <person name="Lipzen A."/>
            <person name="Barry K."/>
            <person name="Berbee M.L."/>
            <person name="Buchler N.E."/>
            <person name="Grigoriev I.V."/>
            <person name="Spatafora J.W."/>
            <person name="Stajich J.E."/>
            <person name="James T.Y."/>
        </authorList>
    </citation>
    <scope>NUCLEOTIDE SEQUENCE</scope>
    <source>
        <strain evidence="11">AG</strain>
    </source>
</reference>
<gene>
    <name evidence="11" type="ORF">K450DRAFT_239397</name>
</gene>
<dbReference type="RefSeq" id="XP_051445106.1">
    <property type="nucleotide sequence ID" value="XM_051588759.1"/>
</dbReference>
<dbReference type="InterPro" id="IPR050324">
    <property type="entry name" value="CDP-alcohol_PTase-I"/>
</dbReference>
<dbReference type="PROSITE" id="PS00379">
    <property type="entry name" value="CDP_ALCOHOL_P_TRANSF"/>
    <property type="match status" value="1"/>
</dbReference>
<evidence type="ECO:0000313" key="12">
    <source>
        <dbReference type="Proteomes" id="UP001206595"/>
    </source>
</evidence>
<dbReference type="GO" id="GO:0032049">
    <property type="term" value="P:cardiolipin biosynthetic process"/>
    <property type="evidence" value="ECO:0007669"/>
    <property type="project" value="TreeGrafter"/>
</dbReference>
<evidence type="ECO:0000256" key="2">
    <source>
        <dbReference type="ARBA" id="ARBA00022516"/>
    </source>
</evidence>
<dbReference type="Pfam" id="PF01066">
    <property type="entry name" value="CDP-OH_P_transf"/>
    <property type="match status" value="1"/>
</dbReference>
<sequence length="234" mass="25936">MCGGSVQPALQLINWDILYSLQQCFFLQLKTNIPTHENIYTIPNILTFSRLLASPYVGYLILNEKYPLALGIFAVAGITDMLDGFIARRYNMKTFVGSIIDPLADKTLMTILTVTLAMQDLLPVPLAAIILARDGGLVLSSFYYRYISLPPPKTFVRYWDFSIPSAEVRPTTISKINTALQLLLMGASLTSPVLGFPDTVLLTGLQWTVGVTTIWSGASYVYSKDAVRILNKKT</sequence>
<keyword evidence="2" id="KW-0444">Lipid biosynthesis</keyword>
<evidence type="ECO:0000256" key="4">
    <source>
        <dbReference type="ARBA" id="ARBA00022692"/>
    </source>
</evidence>
<dbReference type="Gene3D" id="1.20.120.1760">
    <property type="match status" value="1"/>
</dbReference>
<comment type="similarity">
    <text evidence="10">Belongs to the CDP-alcohol phosphatidyltransferase class-I family.</text>
</comment>
<keyword evidence="8" id="KW-0594">Phospholipid biosynthesis</keyword>
<evidence type="ECO:0000256" key="7">
    <source>
        <dbReference type="ARBA" id="ARBA00023136"/>
    </source>
</evidence>
<comment type="caution">
    <text evidence="11">The sequence shown here is derived from an EMBL/GenBank/DDBJ whole genome shotgun (WGS) entry which is preliminary data.</text>
</comment>
<evidence type="ECO:0000256" key="10">
    <source>
        <dbReference type="RuleBase" id="RU003750"/>
    </source>
</evidence>
<dbReference type="InterPro" id="IPR043130">
    <property type="entry name" value="CDP-OH_PTrfase_TM_dom"/>
</dbReference>
<keyword evidence="9" id="KW-1208">Phospholipid metabolism</keyword>
<dbReference type="GO" id="GO:0043337">
    <property type="term" value="F:cardiolipin synthase (CMP-forming)"/>
    <property type="evidence" value="ECO:0007669"/>
    <property type="project" value="TreeGrafter"/>
</dbReference>
<dbReference type="Proteomes" id="UP001206595">
    <property type="component" value="Unassembled WGS sequence"/>
</dbReference>
<dbReference type="InterPro" id="IPR000462">
    <property type="entry name" value="CDP-OH_P_trans"/>
</dbReference>
<keyword evidence="7" id="KW-0472">Membrane</keyword>
<evidence type="ECO:0000256" key="6">
    <source>
        <dbReference type="ARBA" id="ARBA00023098"/>
    </source>
</evidence>
<reference evidence="11" key="2">
    <citation type="journal article" date="2022" name="Proc. Natl. Acad. Sci. U.S.A.">
        <title>Diploid-dominant life cycles characterize the early evolution of Fungi.</title>
        <authorList>
            <person name="Amses K.R."/>
            <person name="Simmons D.R."/>
            <person name="Longcore J.E."/>
            <person name="Mondo S.J."/>
            <person name="Seto K."/>
            <person name="Jeronimo G.H."/>
            <person name="Bonds A.E."/>
            <person name="Quandt C.A."/>
            <person name="Davis W.J."/>
            <person name="Chang Y."/>
            <person name="Federici B.A."/>
            <person name="Kuo A."/>
            <person name="LaButti K."/>
            <person name="Pangilinan J."/>
            <person name="Andreopoulos W."/>
            <person name="Tritt A."/>
            <person name="Riley R."/>
            <person name="Hundley H."/>
            <person name="Johnson J."/>
            <person name="Lipzen A."/>
            <person name="Barry K."/>
            <person name="Lang B.F."/>
            <person name="Cuomo C.A."/>
            <person name="Buchler N.E."/>
            <person name="Grigoriev I.V."/>
            <person name="Spatafora J.W."/>
            <person name="Stajich J.E."/>
            <person name="James T.Y."/>
        </authorList>
    </citation>
    <scope>NUCLEOTIDE SEQUENCE</scope>
    <source>
        <strain evidence="11">AG</strain>
    </source>
</reference>
<evidence type="ECO:0000256" key="5">
    <source>
        <dbReference type="ARBA" id="ARBA00022989"/>
    </source>
</evidence>
<dbReference type="GO" id="GO:0016020">
    <property type="term" value="C:membrane"/>
    <property type="evidence" value="ECO:0007669"/>
    <property type="project" value="UniProtKB-SubCell"/>
</dbReference>
<evidence type="ECO:0000256" key="9">
    <source>
        <dbReference type="ARBA" id="ARBA00023264"/>
    </source>
</evidence>
<evidence type="ECO:0000256" key="3">
    <source>
        <dbReference type="ARBA" id="ARBA00022679"/>
    </source>
</evidence>
<keyword evidence="4" id="KW-0812">Transmembrane</keyword>
<evidence type="ECO:0000256" key="8">
    <source>
        <dbReference type="ARBA" id="ARBA00023209"/>
    </source>
</evidence>
<protein>
    <recommendedName>
        <fullName evidence="13">Cardiolipin synthase</fullName>
    </recommendedName>
</protein>
<dbReference type="GeneID" id="75914104"/>
<keyword evidence="3 10" id="KW-0808">Transferase</keyword>
<keyword evidence="12" id="KW-1185">Reference proteome</keyword>